<comment type="subcellular location">
    <subcellularLocation>
        <location evidence="2">Membrane</location>
        <topology evidence="2">Multi-pass membrane protein</topology>
    </subcellularLocation>
</comment>
<dbReference type="Proteomes" id="UP001327560">
    <property type="component" value="Chromosome 6"/>
</dbReference>
<feature type="transmembrane region" description="Helical" evidence="11">
    <location>
        <begin position="25"/>
        <end position="43"/>
    </location>
</feature>
<evidence type="ECO:0000256" key="5">
    <source>
        <dbReference type="ARBA" id="ARBA00022692"/>
    </source>
</evidence>
<evidence type="ECO:0000256" key="11">
    <source>
        <dbReference type="SAM" id="Phobius"/>
    </source>
</evidence>
<keyword evidence="10 11" id="KW-0472">Membrane</keyword>
<dbReference type="GO" id="GO:0020037">
    <property type="term" value="F:heme binding"/>
    <property type="evidence" value="ECO:0007669"/>
    <property type="project" value="TreeGrafter"/>
</dbReference>
<comment type="cofactor">
    <cofactor evidence="1">
        <name>heme b</name>
        <dbReference type="ChEBI" id="CHEBI:60344"/>
    </cofactor>
</comment>
<keyword evidence="14" id="KW-1185">Reference proteome</keyword>
<dbReference type="AlphaFoldDB" id="A0AAQ3KMX3"/>
<evidence type="ECO:0000256" key="4">
    <source>
        <dbReference type="ARBA" id="ARBA00022617"/>
    </source>
</evidence>
<evidence type="ECO:0000256" key="9">
    <source>
        <dbReference type="ARBA" id="ARBA00023004"/>
    </source>
</evidence>
<dbReference type="PANTHER" id="PTHR15422:SF24">
    <property type="entry name" value="DOMON RELATED DOMAIN-CONTAINING PROTEIN"/>
    <property type="match status" value="1"/>
</dbReference>
<name>A0AAQ3KMX3_9LILI</name>
<evidence type="ECO:0000256" key="8">
    <source>
        <dbReference type="ARBA" id="ARBA00022989"/>
    </source>
</evidence>
<dbReference type="EMBL" id="CP136895">
    <property type="protein sequence ID" value="WOL11000.1"/>
    <property type="molecule type" value="Genomic_DNA"/>
</dbReference>
<evidence type="ECO:0000256" key="3">
    <source>
        <dbReference type="ARBA" id="ARBA00022448"/>
    </source>
</evidence>
<keyword evidence="6" id="KW-0479">Metal-binding</keyword>
<dbReference type="Pfam" id="PF03188">
    <property type="entry name" value="Cytochrom_B561"/>
    <property type="match status" value="1"/>
</dbReference>
<sequence length="336" mass="38093">MVGNFCSWSDKVDIVQTRKDNMTRGWWICTALVVIVIIGLLDIKCWSKRQINTATWKIGPDPAWNNIVLVWHCIGEKVGNLKGSRHHLIVEMPTSGRQAISLVLGNFMLISFLQSASSLRDISKYVESQRTSQPNPLKMTPELSIQITAHAFLLWASVGFLMPLGIIIIRFSIRVQSIKKLKVLFYTHVIVQILASLMATAAAVLSLTNFENSFNNAHQRIGLALYGLIWVQPVIAFLRPHKGMKIRSVWYFLHWLLGTGVCLLGIANIYIGLKTFHERASRSVSLWTVLFTAEVSVMALIYLFQDRWDYVMKQGIIQDEQITPTNHITSPCTNQK</sequence>
<evidence type="ECO:0000313" key="13">
    <source>
        <dbReference type="EMBL" id="WOL11000.1"/>
    </source>
</evidence>
<reference evidence="13 14" key="1">
    <citation type="submission" date="2023-10" db="EMBL/GenBank/DDBJ databases">
        <title>Chromosome-scale genome assembly provides insights into flower coloration mechanisms of Canna indica.</title>
        <authorList>
            <person name="Li C."/>
        </authorList>
    </citation>
    <scope>NUCLEOTIDE SEQUENCE [LARGE SCALE GENOMIC DNA]</scope>
    <source>
        <tissue evidence="13">Flower</tissue>
    </source>
</reference>
<keyword evidence="7" id="KW-0249">Electron transport</keyword>
<evidence type="ECO:0000256" key="10">
    <source>
        <dbReference type="ARBA" id="ARBA00023136"/>
    </source>
</evidence>
<dbReference type="SMART" id="SM00665">
    <property type="entry name" value="B561"/>
    <property type="match status" value="1"/>
</dbReference>
<gene>
    <name evidence="13" type="ORF">Cni_G19761</name>
</gene>
<feature type="transmembrane region" description="Helical" evidence="11">
    <location>
        <begin position="147"/>
        <end position="171"/>
    </location>
</feature>
<dbReference type="GO" id="GO:0046872">
    <property type="term" value="F:metal ion binding"/>
    <property type="evidence" value="ECO:0007669"/>
    <property type="project" value="UniProtKB-KW"/>
</dbReference>
<evidence type="ECO:0000256" key="7">
    <source>
        <dbReference type="ARBA" id="ARBA00022982"/>
    </source>
</evidence>
<keyword evidence="3" id="KW-0813">Transport</keyword>
<dbReference type="GO" id="GO:0016020">
    <property type="term" value="C:membrane"/>
    <property type="evidence" value="ECO:0007669"/>
    <property type="project" value="UniProtKB-SubCell"/>
</dbReference>
<evidence type="ECO:0000256" key="1">
    <source>
        <dbReference type="ARBA" id="ARBA00001970"/>
    </source>
</evidence>
<evidence type="ECO:0000259" key="12">
    <source>
        <dbReference type="PROSITE" id="PS50939"/>
    </source>
</evidence>
<protein>
    <submittedName>
        <fullName evidence="13">Cytochrome b561 domain-containing protein</fullName>
    </submittedName>
</protein>
<dbReference type="Gene3D" id="1.20.120.1770">
    <property type="match status" value="1"/>
</dbReference>
<dbReference type="CDD" id="cd08760">
    <property type="entry name" value="Cyt_b561_FRRS1_like"/>
    <property type="match status" value="1"/>
</dbReference>
<feature type="transmembrane region" description="Helical" evidence="11">
    <location>
        <begin position="183"/>
        <end position="205"/>
    </location>
</feature>
<dbReference type="InterPro" id="IPR045150">
    <property type="entry name" value="CYB561D1/2"/>
</dbReference>
<accession>A0AAQ3KMX3</accession>
<feature type="transmembrane region" description="Helical" evidence="11">
    <location>
        <begin position="217"/>
        <end position="238"/>
    </location>
</feature>
<feature type="domain" description="Cytochrome b561" evidence="12">
    <location>
        <begin position="110"/>
        <end position="312"/>
    </location>
</feature>
<evidence type="ECO:0000256" key="6">
    <source>
        <dbReference type="ARBA" id="ARBA00022723"/>
    </source>
</evidence>
<keyword evidence="4" id="KW-0349">Heme</keyword>
<dbReference type="PANTHER" id="PTHR15422">
    <property type="entry name" value="OS05G0565100 PROTEIN"/>
    <property type="match status" value="1"/>
</dbReference>
<feature type="transmembrane region" description="Helical" evidence="11">
    <location>
        <begin position="99"/>
        <end position="117"/>
    </location>
</feature>
<feature type="transmembrane region" description="Helical" evidence="11">
    <location>
        <begin position="284"/>
        <end position="304"/>
    </location>
</feature>
<evidence type="ECO:0000256" key="2">
    <source>
        <dbReference type="ARBA" id="ARBA00004141"/>
    </source>
</evidence>
<proteinExistence type="predicted"/>
<evidence type="ECO:0000313" key="14">
    <source>
        <dbReference type="Proteomes" id="UP001327560"/>
    </source>
</evidence>
<feature type="transmembrane region" description="Helical" evidence="11">
    <location>
        <begin position="250"/>
        <end position="272"/>
    </location>
</feature>
<dbReference type="PROSITE" id="PS50939">
    <property type="entry name" value="CYTOCHROME_B561"/>
    <property type="match status" value="1"/>
</dbReference>
<keyword evidence="9" id="KW-0408">Iron</keyword>
<keyword evidence="5 11" id="KW-0812">Transmembrane</keyword>
<organism evidence="13 14">
    <name type="scientific">Canna indica</name>
    <name type="common">Indian-shot</name>
    <dbReference type="NCBI Taxonomy" id="4628"/>
    <lineage>
        <taxon>Eukaryota</taxon>
        <taxon>Viridiplantae</taxon>
        <taxon>Streptophyta</taxon>
        <taxon>Embryophyta</taxon>
        <taxon>Tracheophyta</taxon>
        <taxon>Spermatophyta</taxon>
        <taxon>Magnoliopsida</taxon>
        <taxon>Liliopsida</taxon>
        <taxon>Zingiberales</taxon>
        <taxon>Cannaceae</taxon>
        <taxon>Canna</taxon>
    </lineage>
</organism>
<keyword evidence="8 11" id="KW-1133">Transmembrane helix</keyword>
<dbReference type="InterPro" id="IPR006593">
    <property type="entry name" value="Cyt_b561/ferric_Rdtase_TM"/>
</dbReference>
<dbReference type="GO" id="GO:0140575">
    <property type="term" value="F:transmembrane monodehydroascorbate reductase activity"/>
    <property type="evidence" value="ECO:0007669"/>
    <property type="project" value="InterPro"/>
</dbReference>